<comment type="subcellular location">
    <subcellularLocation>
        <location evidence="1">Nucleus</location>
    </subcellularLocation>
</comment>
<evidence type="ECO:0000313" key="7">
    <source>
        <dbReference type="EMBL" id="GAX18813.1"/>
    </source>
</evidence>
<comment type="similarity">
    <text evidence="4">Belongs to the HSF family.</text>
</comment>
<sequence length="362" mass="40587">MMIRNIPNDVKQENRAGDRDGDSHSSVSGERNPNMKKKRITANSFASILSEVIETPGYEDAIYWSEDGKSFRVIPKTFTEKVLDRHMKGTKFSSFFRRLIRWGFERVVLDEFPMDAFVFRHEMFQRGQASLLRTLSPYHVSRGKRANTAQQSGSKTKKATAKNSATITHDNKASDKVSAVADVSSRESIANQVLLRAQGLLPSASLAMPPQLTCTDTEATLELLRRQQQQQDLLLLSQLTNNLPSSAGLGLERNISSSLLPSASSLLTGSRFAQRNTDIDTLAREMQLRDLLRSRARLSQEPLLFAPSHNIPEGLAPGEAERLALLSMLLRQSPERNALESASPARYDELFRLMNLMNRLQE</sequence>
<dbReference type="InterPro" id="IPR036390">
    <property type="entry name" value="WH_DNA-bd_sf"/>
</dbReference>
<evidence type="ECO:0000313" key="8">
    <source>
        <dbReference type="Proteomes" id="UP000198406"/>
    </source>
</evidence>
<evidence type="ECO:0000256" key="3">
    <source>
        <dbReference type="ARBA" id="ARBA00023242"/>
    </source>
</evidence>
<dbReference type="PANTHER" id="PTHR10015">
    <property type="entry name" value="HEAT SHOCK TRANSCRIPTION FACTOR"/>
    <property type="match status" value="1"/>
</dbReference>
<organism evidence="7 8">
    <name type="scientific">Fistulifera solaris</name>
    <name type="common">Oleaginous diatom</name>
    <dbReference type="NCBI Taxonomy" id="1519565"/>
    <lineage>
        <taxon>Eukaryota</taxon>
        <taxon>Sar</taxon>
        <taxon>Stramenopiles</taxon>
        <taxon>Ochrophyta</taxon>
        <taxon>Bacillariophyta</taxon>
        <taxon>Bacillariophyceae</taxon>
        <taxon>Bacillariophycidae</taxon>
        <taxon>Naviculales</taxon>
        <taxon>Naviculaceae</taxon>
        <taxon>Fistulifera</taxon>
    </lineage>
</organism>
<dbReference type="InterPro" id="IPR036388">
    <property type="entry name" value="WH-like_DNA-bd_sf"/>
</dbReference>
<dbReference type="Gene3D" id="1.10.10.10">
    <property type="entry name" value="Winged helix-like DNA-binding domain superfamily/Winged helix DNA-binding domain"/>
    <property type="match status" value="1"/>
</dbReference>
<dbReference type="GO" id="GO:0043565">
    <property type="term" value="F:sequence-specific DNA binding"/>
    <property type="evidence" value="ECO:0007669"/>
    <property type="project" value="InterPro"/>
</dbReference>
<accession>A0A1Z5JXR5</accession>
<keyword evidence="8" id="KW-1185">Reference proteome</keyword>
<feature type="region of interest" description="Disordered" evidence="5">
    <location>
        <begin position="142"/>
        <end position="171"/>
    </location>
</feature>
<dbReference type="AlphaFoldDB" id="A0A1Z5JXR5"/>
<dbReference type="SMART" id="SM00415">
    <property type="entry name" value="HSF"/>
    <property type="match status" value="1"/>
</dbReference>
<dbReference type="GO" id="GO:0005634">
    <property type="term" value="C:nucleus"/>
    <property type="evidence" value="ECO:0007669"/>
    <property type="project" value="UniProtKB-SubCell"/>
</dbReference>
<evidence type="ECO:0000256" key="5">
    <source>
        <dbReference type="SAM" id="MobiDB-lite"/>
    </source>
</evidence>
<gene>
    <name evidence="7" type="ORF">FisN_26Hh114</name>
</gene>
<evidence type="ECO:0000256" key="1">
    <source>
        <dbReference type="ARBA" id="ARBA00004123"/>
    </source>
</evidence>
<dbReference type="InterPro" id="IPR000232">
    <property type="entry name" value="HSF_DNA-bd"/>
</dbReference>
<dbReference type="GO" id="GO:0003700">
    <property type="term" value="F:DNA-binding transcription factor activity"/>
    <property type="evidence" value="ECO:0007669"/>
    <property type="project" value="InterPro"/>
</dbReference>
<reference evidence="7 8" key="1">
    <citation type="journal article" date="2015" name="Plant Cell">
        <title>Oil accumulation by the oleaginous diatom Fistulifera solaris as revealed by the genome and transcriptome.</title>
        <authorList>
            <person name="Tanaka T."/>
            <person name="Maeda Y."/>
            <person name="Veluchamy A."/>
            <person name="Tanaka M."/>
            <person name="Abida H."/>
            <person name="Marechal E."/>
            <person name="Bowler C."/>
            <person name="Muto M."/>
            <person name="Sunaga Y."/>
            <person name="Tanaka M."/>
            <person name="Yoshino T."/>
            <person name="Taniguchi T."/>
            <person name="Fukuda Y."/>
            <person name="Nemoto M."/>
            <person name="Matsumoto M."/>
            <person name="Wong P.S."/>
            <person name="Aburatani S."/>
            <person name="Fujibuchi W."/>
        </authorList>
    </citation>
    <scope>NUCLEOTIDE SEQUENCE [LARGE SCALE GENOMIC DNA]</scope>
    <source>
        <strain evidence="7 8">JPCC DA0580</strain>
    </source>
</reference>
<proteinExistence type="inferred from homology"/>
<comment type="caution">
    <text evidence="7">The sequence shown here is derived from an EMBL/GenBank/DDBJ whole genome shotgun (WGS) entry which is preliminary data.</text>
</comment>
<feature type="region of interest" description="Disordered" evidence="5">
    <location>
        <begin position="1"/>
        <end position="36"/>
    </location>
</feature>
<keyword evidence="2" id="KW-0238">DNA-binding</keyword>
<dbReference type="PANTHER" id="PTHR10015:SF206">
    <property type="entry name" value="HSF-TYPE DNA-BINDING DOMAIN-CONTAINING PROTEIN"/>
    <property type="match status" value="1"/>
</dbReference>
<keyword evidence="3" id="KW-0539">Nucleus</keyword>
<evidence type="ECO:0000256" key="4">
    <source>
        <dbReference type="RuleBase" id="RU004020"/>
    </source>
</evidence>
<dbReference type="Pfam" id="PF00447">
    <property type="entry name" value="HSF_DNA-bind"/>
    <property type="match status" value="1"/>
</dbReference>
<evidence type="ECO:0000259" key="6">
    <source>
        <dbReference type="SMART" id="SM00415"/>
    </source>
</evidence>
<dbReference type="EMBL" id="BDSP01000132">
    <property type="protein sequence ID" value="GAX18813.1"/>
    <property type="molecule type" value="Genomic_DNA"/>
</dbReference>
<evidence type="ECO:0000256" key="2">
    <source>
        <dbReference type="ARBA" id="ARBA00023125"/>
    </source>
</evidence>
<feature type="compositionally biased region" description="Basic and acidic residues" evidence="5">
    <location>
        <begin position="10"/>
        <end position="23"/>
    </location>
</feature>
<dbReference type="Proteomes" id="UP000198406">
    <property type="component" value="Unassembled WGS sequence"/>
</dbReference>
<dbReference type="SUPFAM" id="SSF46785">
    <property type="entry name" value="Winged helix' DNA-binding domain"/>
    <property type="match status" value="1"/>
</dbReference>
<feature type="domain" description="HSF-type DNA-binding" evidence="6">
    <location>
        <begin position="41"/>
        <end position="138"/>
    </location>
</feature>
<name>A0A1Z5JXR5_FISSO</name>
<dbReference type="OrthoDB" id="49274at2759"/>
<dbReference type="InParanoid" id="A0A1Z5JXR5"/>
<protein>
    <recommendedName>
        <fullName evidence="6">HSF-type DNA-binding domain-containing protein</fullName>
    </recommendedName>
</protein>